<feature type="coiled-coil region" evidence="1">
    <location>
        <begin position="322"/>
        <end position="412"/>
    </location>
</feature>
<evidence type="ECO:0000313" key="3">
    <source>
        <dbReference type="EMBL" id="CDW76064.1"/>
    </source>
</evidence>
<organism evidence="3 4">
    <name type="scientific">Stylonychia lemnae</name>
    <name type="common">Ciliate</name>
    <dbReference type="NCBI Taxonomy" id="5949"/>
    <lineage>
        <taxon>Eukaryota</taxon>
        <taxon>Sar</taxon>
        <taxon>Alveolata</taxon>
        <taxon>Ciliophora</taxon>
        <taxon>Intramacronucleata</taxon>
        <taxon>Spirotrichea</taxon>
        <taxon>Stichotrichia</taxon>
        <taxon>Sporadotrichida</taxon>
        <taxon>Oxytrichidae</taxon>
        <taxon>Stylonychinae</taxon>
        <taxon>Stylonychia</taxon>
    </lineage>
</organism>
<feature type="coiled-coil region" evidence="1">
    <location>
        <begin position="579"/>
        <end position="613"/>
    </location>
</feature>
<accession>A0A078A5M7</accession>
<feature type="region of interest" description="Disordered" evidence="2">
    <location>
        <begin position="2714"/>
        <end position="2738"/>
    </location>
</feature>
<dbReference type="Proteomes" id="UP000039865">
    <property type="component" value="Unassembled WGS sequence"/>
</dbReference>
<gene>
    <name evidence="3" type="primary">Contig10063.g10762</name>
    <name evidence="3" type="ORF">STYLEM_5060</name>
</gene>
<feature type="compositionally biased region" description="Polar residues" evidence="2">
    <location>
        <begin position="2783"/>
        <end position="2801"/>
    </location>
</feature>
<feature type="compositionally biased region" description="Acidic residues" evidence="2">
    <location>
        <begin position="2760"/>
        <end position="2770"/>
    </location>
</feature>
<sequence length="2924" mass="342398">MGMDQSKQLHSHGDLGPREENNTNGRANNYRSLLNASFNSNRIPLNNSVQALNNSVDQILPPVDVEGKKRSFIIKQAIKDGQPLIRKRSPSDYMKRKSTPVTPKKNIGNITVPQSLDQDSFQLLQMTKQQRNNLNLSTVQALNGGLKVLSHGDGQNVPHIAQSLQPKIALHQQYRQSRLRLNGSKTGSRAFLLNDSKSQSRIKQRQGIPGGQAWEKSKANQFLVRDAKPQEVLLTLQEIASQNIQLFYQKPSDLDSTEPLDSLIDSLYMIIDNQISVYNEQIKAKQQHLATGVRTEQCEDFMNYICQLQQRNQVFVDSVEFFTEHINKMTELEDEKNSQEQQIKQLRQEKEEIFLQRVDIERKFQEAQSIIENQKRKNNEFKKQVSQLNQQLERKKEECESLVFRLKNIQDLENMLEPPHLNQQVPFQQTNDINDFAQLASLNQAYHLNDDRLKGLEQVNKNLETELQIVKEALQNEQENKFSDNLDRIVKIQELFNKVQIENKQLRINNTKIESKLESKEKLISHLEKKITSTMVEKEEIIIKLKSEIVILKNQMGVNDQRFEKRVLEERETYSKKLQLKFKEQIQQLETNKEDLTREREQILQRIDQIQSDYDKLGIDFQNYRNLSSQRENDSNILLEGLQFKLKEANQLLLDTTNQLQSRIETLENIISVQTKQLNIQELKLQLVKEQTENLLNLKTFLIEDIEKSLQILSKQSVTLEEQMVENNPSNNDYLISVKKAVQQSKSMLQLGSQSLNNAKSIVQFLQIEELMKMIEQEKNLRDLEKNVKSIIHPFQSGEDSQDIEKVNLHFQDQEINKNDLRSNKSIDSKKDTIQLKQEFNQERQSKQKHIQPSAGLELGKFLKKDENDEHLNERDENYFITFCYLELVSILIKVVGDVYQNCSTEPNEKLPQKFEKLLNLASQKSDITTEQEILQKFLIEIKNGIEDRFSHLISANEYLQTQIEHLNLTVANLQNDQNKQQLGAQDELRLQLKPQSQGNQQHEEDDLSGQSLTPKSKLRGVNNKSSHDSLRKRSNLSIPQQNINNQDHYQIIQDSQNEKNKRKELKHKSMQPSSSQHQPQLKLSQLNTQAHHNDFQVENLDYIGEHGTKKSTRRQKKDALSVAQNEIESLKLTINEFKQRSKDLQLQLAGKIVALQEQIDQLVTEKQQSIMELNQNALLNNQLEDQHKQEIEKTKLGIQQRENHLQQRIEELKLRIKNEEAIKKELELEIVSLKDQMLKNQLEVRDFDQMIMKKDQEYSNYKENIQSYINIKTSQRNIFLLAFNTENPNMTMIKEKLETEKQSFLNWRLHQYESVEIIKFWIEIVDDQENIDKYFKLLKNQIRDGTCILYDLEPLYLSINLGNIGLNANNQIRDYHIMTKQGTKISGEDFMVSILRHNYDALAIKIFAMNFETGEEYILDLGKSDIFELTDGQNYILEQNEPTQLIQLILHNLNLIVKDYDVRVLACEHKIFFNTLFSEKNEHINKLKEKKANYIDNYTNEYNFQKLSLRDSQIKQKIQSQSVMINKEYHGQMKQDIQVQTDELEKPFFDILQCEYRSTIRVGKILDIKLELLTNHDQGATLLKFEENKTKSKAQVCFYNMKADKQFIIYAETLKISEHQQILISCEKFQTDDFYVKIHDLKELASESFTLIKKANNKYHKLSRNASHDIMDKNEFRNHIYDLTFTTSIPSNHAILASMDYLQEQQYMRGVEQNMQSSTLSHESQIDPLHSLMQPPQRKRVGPVKEIKGQCVQNSIINFSQTQHRILESYQNVSTILLQKHERGNLLYRNVYVVRCIFDSREEQEQQSIISFYQKRDAMQVEVYLYKDHQKMSIASQVSSQDLFGADYQDFTYQQQIQMLDQMMERLYVLSDNQTYHLKVESEAVPISQILEQRRLAFSVESNTLSMASIDKVQTDMRIKEIQDSREILLSDNKSQVFSSYATIGNKVFDYKVYFLLKHDKDPNNQGSPRKKQSILKRMIERQTTNIEALIEDTLDYDQIYIEVTDQQTEIYAAHLNQRSLSHLLSQNPYEYKNNVQLISNRNKERLVEFLKKNSKIDYQTRSLIVENFKYTQEQIKSLYQNQIGGTLIKRDDKFNKRDLEEPLIMKKVILNQEIEMSEFIYDIKLSLVHQTKDEKTLLSYSLELFAMNDPDIIYIYNYPAKQQSSNIQIPTFVGFDIINVIENPMKSVEYNILHNQENNGEQKENKEINFFELFGKYIDNRLILVVSEQLFPWKLNYCLIEPCSGLNWNYCLDIQKLQSIQNPDIYIPIYIGALDIIDQNSFENFIALILNETSKERKHMTIEQFENLEGRWFDIGDSETKHDIIKGKKLGDDLQVNITKIGSGNIEITLKTKGNSMRDKSQSMSSSSIEDQDNYQYYEHKLLLNTSYMNKFTAQIIKRDKHHQTLVLVCEILGGNILVKIINLDERKIIFQMRYRDLSSVERQKLDMLEKSIEQSLKTMINQSTFDRIQKIYQENFMLPNEIETKISNLFMTGKKSSLIIDKDNRQVLAQIPGTQRVILHRKTFFDQTQEKLIIVAIEIRAKVNYRRVPLQNQIISECQNEINHFTLLISEPETDKKIFEEDDTQQRREFKISLRQCFLDEELANLSLRNIETLKKLAKIVIEERTIINRVQNGNSDDPNKDIQGQYKVEIKMVNPMHSFHNDNMQDNGGNQGDLFSEAKRVMDNIRKANNISASGQRKHHDRNINEIEEVLENDDDDENNESGRSHIRSGQQQTASLMQTNTMRNQHQMFDQSVIEEEGSQEENDDFSPPKYADETYVPDSSHQVSLQQKSVDSQTNRYEGEGQTIIEEQSACIRDTSQIQDQTLDEKQNESEENSAIYQVQKLISETEMIEVGLKASENDDFIYYAERKTLDSNKVALSKIYTEREVKRKLNLETLDQLQPHQVVEELCEFLLKTNEFQ</sequence>
<evidence type="ECO:0000256" key="2">
    <source>
        <dbReference type="SAM" id="MobiDB-lite"/>
    </source>
</evidence>
<name>A0A078A5M7_STYLE</name>
<feature type="compositionally biased region" description="Polar residues" evidence="2">
    <location>
        <begin position="1036"/>
        <end position="1056"/>
    </location>
</feature>
<feature type="coiled-coil region" evidence="1">
    <location>
        <begin position="1114"/>
        <end position="1244"/>
    </location>
</feature>
<feature type="region of interest" description="Disordered" evidence="2">
    <location>
        <begin position="994"/>
        <end position="1082"/>
    </location>
</feature>
<feature type="coiled-coil region" evidence="1">
    <location>
        <begin position="639"/>
        <end position="723"/>
    </location>
</feature>
<keyword evidence="4" id="KW-1185">Reference proteome</keyword>
<proteinExistence type="predicted"/>
<dbReference type="InParanoid" id="A0A078A5M7"/>
<feature type="compositionally biased region" description="Low complexity" evidence="2">
    <location>
        <begin position="1071"/>
        <end position="1082"/>
    </location>
</feature>
<reference evidence="3 4" key="1">
    <citation type="submission" date="2014-06" db="EMBL/GenBank/DDBJ databases">
        <authorList>
            <person name="Swart Estienne"/>
        </authorList>
    </citation>
    <scope>NUCLEOTIDE SEQUENCE [LARGE SCALE GENOMIC DNA]</scope>
    <source>
        <strain evidence="3 4">130c</strain>
    </source>
</reference>
<feature type="coiled-coil region" evidence="1">
    <location>
        <begin position="453"/>
        <end position="555"/>
    </location>
</feature>
<keyword evidence="1" id="KW-0175">Coiled coil</keyword>
<evidence type="ECO:0000313" key="4">
    <source>
        <dbReference type="Proteomes" id="UP000039865"/>
    </source>
</evidence>
<dbReference type="EMBL" id="CCKQ01004911">
    <property type="protein sequence ID" value="CDW76064.1"/>
    <property type="molecule type" value="Genomic_DNA"/>
</dbReference>
<feature type="compositionally biased region" description="Acidic residues" evidence="2">
    <location>
        <begin position="2714"/>
        <end position="2724"/>
    </location>
</feature>
<feature type="compositionally biased region" description="Basic and acidic residues" evidence="2">
    <location>
        <begin position="11"/>
        <end position="21"/>
    </location>
</feature>
<feature type="region of interest" description="Disordered" evidence="2">
    <location>
        <begin position="2760"/>
        <end position="2801"/>
    </location>
</feature>
<protein>
    <submittedName>
        <fullName evidence="3">Uncharacterized protein</fullName>
    </submittedName>
</protein>
<feature type="region of interest" description="Disordered" evidence="2">
    <location>
        <begin position="1"/>
        <end position="28"/>
    </location>
</feature>
<evidence type="ECO:0000256" key="1">
    <source>
        <dbReference type="SAM" id="Coils"/>
    </source>
</evidence>